<dbReference type="InParanoid" id="W3WQZ2"/>
<feature type="region of interest" description="Disordered" evidence="1">
    <location>
        <begin position="1"/>
        <end position="29"/>
    </location>
</feature>
<evidence type="ECO:0000256" key="1">
    <source>
        <dbReference type="SAM" id="MobiDB-lite"/>
    </source>
</evidence>
<dbReference type="KEGG" id="pfy:PFICI_13715"/>
<dbReference type="EMBL" id="KI912119">
    <property type="protein sequence ID" value="ETS75231.1"/>
    <property type="molecule type" value="Genomic_DNA"/>
</dbReference>
<accession>W3WQZ2</accession>
<proteinExistence type="predicted"/>
<evidence type="ECO:0000313" key="3">
    <source>
        <dbReference type="Proteomes" id="UP000030651"/>
    </source>
</evidence>
<dbReference type="OrthoDB" id="4760831at2759"/>
<organism evidence="2 3">
    <name type="scientific">Pestalotiopsis fici (strain W106-1 / CGMCC3.15140)</name>
    <dbReference type="NCBI Taxonomy" id="1229662"/>
    <lineage>
        <taxon>Eukaryota</taxon>
        <taxon>Fungi</taxon>
        <taxon>Dikarya</taxon>
        <taxon>Ascomycota</taxon>
        <taxon>Pezizomycotina</taxon>
        <taxon>Sordariomycetes</taxon>
        <taxon>Xylariomycetidae</taxon>
        <taxon>Amphisphaeriales</taxon>
        <taxon>Sporocadaceae</taxon>
        <taxon>Pestalotiopsis</taxon>
    </lineage>
</organism>
<dbReference type="AlphaFoldDB" id="W3WQZ2"/>
<evidence type="ECO:0000313" key="2">
    <source>
        <dbReference type="EMBL" id="ETS75231.1"/>
    </source>
</evidence>
<protein>
    <submittedName>
        <fullName evidence="2">Uncharacterized protein</fullName>
    </submittedName>
</protein>
<dbReference type="HOGENOM" id="CLU_650693_0_0_1"/>
<dbReference type="Proteomes" id="UP000030651">
    <property type="component" value="Unassembled WGS sequence"/>
</dbReference>
<name>W3WQZ2_PESFW</name>
<dbReference type="RefSeq" id="XP_007840487.1">
    <property type="nucleotide sequence ID" value="XM_007842296.1"/>
</dbReference>
<sequence>MNSSTFVRQSLAQRGPQRTRRRSKNRLERAGDRISRVIGTFTDKIMPQREESTHDDEDDKPFEARKTWNRVLEVVTDKVRRDKRLGAQLKEPLQAAINKGWNTRHHSSYLKVHVLLTYWADDDDAKDAANQLDSLFRDKYGFNVFIFPLRVDNPEPAKKLAGLLKSFMEIHGKKDNLLIFWYGGAAHLSGDGRGRTMWFGRGNGNMLISSGLVTKTLAGLLEAPPCDADILTLFDAQHSINDMVSSAGSGIFEHLGASANVDLASWKYNGCFTRSLIDILGRQEVIRHGISVPDLHRELIQRAGNIRRDISELQSRQNLNSTHSQNVVTRYGYMARTPPPPVYCRLSPLLPRSKNKSGSVVLSQLDRQLEYFSVSPDNEDIDVQLIVKSNNDRLDFPSWRTWLQNAPPQVEKIRVRRIEGSE</sequence>
<reference evidence="3" key="1">
    <citation type="journal article" date="2015" name="BMC Genomics">
        <title>Genomic and transcriptomic analysis of the endophytic fungus Pestalotiopsis fici reveals its lifestyle and high potential for synthesis of natural products.</title>
        <authorList>
            <person name="Wang X."/>
            <person name="Zhang X."/>
            <person name="Liu L."/>
            <person name="Xiang M."/>
            <person name="Wang W."/>
            <person name="Sun X."/>
            <person name="Che Y."/>
            <person name="Guo L."/>
            <person name="Liu G."/>
            <person name="Guo L."/>
            <person name="Wang C."/>
            <person name="Yin W.B."/>
            <person name="Stadler M."/>
            <person name="Zhang X."/>
            <person name="Liu X."/>
        </authorList>
    </citation>
    <scope>NUCLEOTIDE SEQUENCE [LARGE SCALE GENOMIC DNA]</scope>
    <source>
        <strain evidence="3">W106-1 / CGMCC3.15140</strain>
    </source>
</reference>
<gene>
    <name evidence="2" type="ORF">PFICI_13715</name>
</gene>
<keyword evidence="3" id="KW-1185">Reference proteome</keyword>
<feature type="compositionally biased region" description="Polar residues" evidence="1">
    <location>
        <begin position="1"/>
        <end position="12"/>
    </location>
</feature>
<dbReference type="GeneID" id="19278728"/>
<dbReference type="OMA" id="EYENDGH"/>